<dbReference type="PANTHER" id="PTHR37423:SF2">
    <property type="entry name" value="MEMBRANE-BOUND LYTIC MUREIN TRANSGLYCOSYLASE C"/>
    <property type="match status" value="1"/>
</dbReference>
<feature type="transmembrane region" description="Helical" evidence="3">
    <location>
        <begin position="144"/>
        <end position="162"/>
    </location>
</feature>
<feature type="transmembrane region" description="Helical" evidence="3">
    <location>
        <begin position="72"/>
        <end position="98"/>
    </location>
</feature>
<feature type="region of interest" description="Disordered" evidence="2">
    <location>
        <begin position="1"/>
        <end position="65"/>
    </location>
</feature>
<dbReference type="RefSeq" id="WP_005370999.1">
    <property type="nucleotide sequence ID" value="NZ_CM001475.1"/>
</dbReference>
<dbReference type="SUPFAM" id="SSF53955">
    <property type="entry name" value="Lysozyme-like"/>
    <property type="match status" value="1"/>
</dbReference>
<keyword evidence="3" id="KW-0812">Transmembrane</keyword>
<dbReference type="HOGENOM" id="CLU_751895_0_0_6"/>
<proteinExistence type="inferred from homology"/>
<name>H8GKU7_METAL</name>
<feature type="compositionally biased region" description="Basic and acidic residues" evidence="2">
    <location>
        <begin position="1"/>
        <end position="15"/>
    </location>
</feature>
<dbReference type="STRING" id="686340.Metal_1484"/>
<evidence type="ECO:0000256" key="1">
    <source>
        <dbReference type="ARBA" id="ARBA00007734"/>
    </source>
</evidence>
<protein>
    <submittedName>
        <fullName evidence="5">Soluble lytic murein transglycosylase-like protein</fullName>
    </submittedName>
</protein>
<evidence type="ECO:0000313" key="5">
    <source>
        <dbReference type="EMBL" id="EIC29269.1"/>
    </source>
</evidence>
<feature type="transmembrane region" description="Helical" evidence="3">
    <location>
        <begin position="110"/>
        <end position="132"/>
    </location>
</feature>
<evidence type="ECO:0000259" key="4">
    <source>
        <dbReference type="Pfam" id="PF01464"/>
    </source>
</evidence>
<dbReference type="PANTHER" id="PTHR37423">
    <property type="entry name" value="SOLUBLE LYTIC MUREIN TRANSGLYCOSYLASE-RELATED"/>
    <property type="match status" value="1"/>
</dbReference>
<gene>
    <name evidence="5" type="ORF">Metal_1484</name>
</gene>
<dbReference type="AlphaFoldDB" id="H8GKU7"/>
<keyword evidence="3" id="KW-0472">Membrane</keyword>
<evidence type="ECO:0000313" key="6">
    <source>
        <dbReference type="Proteomes" id="UP000005090"/>
    </source>
</evidence>
<dbReference type="InterPro" id="IPR023346">
    <property type="entry name" value="Lysozyme-like_dom_sf"/>
</dbReference>
<reference evidence="5 6" key="1">
    <citation type="journal article" date="2013" name="Genome Announc.">
        <title>Genome Sequence of the Obligate Gammaproteobacterial Methanotroph Methylomicrobium album Strain BG8.</title>
        <authorList>
            <person name="Kits K.D."/>
            <person name="Kalyuzhnaya M.G."/>
            <person name="Klotz M.G."/>
            <person name="Jetten M.S."/>
            <person name="Op den Camp H.J."/>
            <person name="Vuilleumier S."/>
            <person name="Bringel F."/>
            <person name="Dispirito A.A."/>
            <person name="Murrell J.C."/>
            <person name="Bruce D."/>
            <person name="Cheng J.F."/>
            <person name="Copeland A."/>
            <person name="Goodwin L."/>
            <person name="Hauser L."/>
            <person name="Lajus A."/>
            <person name="Land M.L."/>
            <person name="Lapidus A."/>
            <person name="Lucas S."/>
            <person name="Medigue C."/>
            <person name="Pitluck S."/>
            <person name="Woyke T."/>
            <person name="Zeytun A."/>
            <person name="Stein L.Y."/>
        </authorList>
    </citation>
    <scope>NUCLEOTIDE SEQUENCE [LARGE SCALE GENOMIC DNA]</scope>
    <source>
        <strain evidence="5 6">BG8</strain>
    </source>
</reference>
<dbReference type="EMBL" id="CM001475">
    <property type="protein sequence ID" value="EIC29269.1"/>
    <property type="molecule type" value="Genomic_DNA"/>
</dbReference>
<dbReference type="InterPro" id="IPR008258">
    <property type="entry name" value="Transglycosylase_SLT_dom_1"/>
</dbReference>
<sequence>MTDSRAMEKQERLPETETADTAGAKPPKPARTRNPSPSAPRRKGASKSPAASKSTTKKKKKTPPPGYLQRKLALLTIEVISLIGVAISAIIVLLGYSAAHFTGTGFFANLLPFAFGILLLVLLAAFFLLGWWRLRQSLHQKAEILAPAVAAGLAVVIGWISVQDNFALAYRHFRTLVGGKVEAGRVTLAHQVYAAYRRYGTKAMQKMLDRAAAFKPAIEAAAEAFDVDANILHGIAAAESSFMPRDSADGGRGLFQITQVPKTIAREAAEQLEVDRLDLQNPKHNAFIAAATFKHYLNEMNGDLFLGLLAYNIGPANGGLRFIMDKYHASDFTTIQPYLQEMPRGYPVRVLSYALAFRLWREEGRLLAYEEGRNAVHIQNIGIPGLHGNFY</sequence>
<feature type="domain" description="Transglycosylase SLT" evidence="4">
    <location>
        <begin position="217"/>
        <end position="317"/>
    </location>
</feature>
<dbReference type="Pfam" id="PF01464">
    <property type="entry name" value="SLT"/>
    <property type="match status" value="1"/>
</dbReference>
<keyword evidence="3" id="KW-1133">Transmembrane helix</keyword>
<dbReference type="Proteomes" id="UP000005090">
    <property type="component" value="Chromosome"/>
</dbReference>
<keyword evidence="6" id="KW-1185">Reference proteome</keyword>
<evidence type="ECO:0000256" key="3">
    <source>
        <dbReference type="SAM" id="Phobius"/>
    </source>
</evidence>
<dbReference type="eggNOG" id="COG0741">
    <property type="taxonomic scope" value="Bacteria"/>
</dbReference>
<comment type="similarity">
    <text evidence="1">Belongs to the transglycosylase Slt family.</text>
</comment>
<organism evidence="5 6">
    <name type="scientific">Methylomicrobium album BG8</name>
    <dbReference type="NCBI Taxonomy" id="686340"/>
    <lineage>
        <taxon>Bacteria</taxon>
        <taxon>Pseudomonadati</taxon>
        <taxon>Pseudomonadota</taxon>
        <taxon>Gammaproteobacteria</taxon>
        <taxon>Methylococcales</taxon>
        <taxon>Methylococcaceae</taxon>
        <taxon>Methylomicrobium</taxon>
    </lineage>
</organism>
<accession>H8GKU7</accession>
<evidence type="ECO:0000256" key="2">
    <source>
        <dbReference type="SAM" id="MobiDB-lite"/>
    </source>
</evidence>
<dbReference type="Gene3D" id="1.10.530.10">
    <property type="match status" value="1"/>
</dbReference>